<proteinExistence type="predicted"/>
<name>A0A8S2X5W8_9BILA</name>
<evidence type="ECO:0000256" key="1">
    <source>
        <dbReference type="SAM" id="MobiDB-lite"/>
    </source>
</evidence>
<evidence type="ECO:0000313" key="3">
    <source>
        <dbReference type="EMBL" id="CAF4621342.1"/>
    </source>
</evidence>
<evidence type="ECO:0000313" key="2">
    <source>
        <dbReference type="EMBL" id="CAF4480280.1"/>
    </source>
</evidence>
<organism evidence="2 4">
    <name type="scientific">Rotaria magnacalcarata</name>
    <dbReference type="NCBI Taxonomy" id="392030"/>
    <lineage>
        <taxon>Eukaryota</taxon>
        <taxon>Metazoa</taxon>
        <taxon>Spiralia</taxon>
        <taxon>Gnathifera</taxon>
        <taxon>Rotifera</taxon>
        <taxon>Eurotatoria</taxon>
        <taxon>Bdelloidea</taxon>
        <taxon>Philodinida</taxon>
        <taxon>Philodinidae</taxon>
        <taxon>Rotaria</taxon>
    </lineage>
</organism>
<feature type="compositionally biased region" description="Polar residues" evidence="1">
    <location>
        <begin position="10"/>
        <end position="21"/>
    </location>
</feature>
<comment type="caution">
    <text evidence="2">The sequence shown here is derived from an EMBL/GenBank/DDBJ whole genome shotgun (WGS) entry which is preliminary data.</text>
</comment>
<dbReference type="EMBL" id="CAJOBJ010108788">
    <property type="protein sequence ID" value="CAF4621342.1"/>
    <property type="molecule type" value="Genomic_DNA"/>
</dbReference>
<evidence type="ECO:0000313" key="4">
    <source>
        <dbReference type="Proteomes" id="UP000681967"/>
    </source>
</evidence>
<protein>
    <submittedName>
        <fullName evidence="2">Uncharacterized protein</fullName>
    </submittedName>
</protein>
<dbReference type="EMBL" id="CAJOBH010072890">
    <property type="protein sequence ID" value="CAF4480280.1"/>
    <property type="molecule type" value="Genomic_DNA"/>
</dbReference>
<feature type="region of interest" description="Disordered" evidence="1">
    <location>
        <begin position="1"/>
        <end position="21"/>
    </location>
</feature>
<dbReference type="Proteomes" id="UP000681967">
    <property type="component" value="Unassembled WGS sequence"/>
</dbReference>
<accession>A0A8S2X5W8</accession>
<sequence length="21" mass="2236">PPPPSYSSSITYGHRTTSLGM</sequence>
<gene>
    <name evidence="2" type="ORF">BYL167_LOCUS35092</name>
    <name evidence="3" type="ORF">GIL414_LOCUS39790</name>
</gene>
<reference evidence="2" key="1">
    <citation type="submission" date="2021-02" db="EMBL/GenBank/DDBJ databases">
        <authorList>
            <person name="Nowell W R."/>
        </authorList>
    </citation>
    <scope>NUCLEOTIDE SEQUENCE</scope>
</reference>
<dbReference type="AlphaFoldDB" id="A0A8S2X5W8"/>
<dbReference type="Proteomes" id="UP000681720">
    <property type="component" value="Unassembled WGS sequence"/>
</dbReference>
<feature type="non-terminal residue" evidence="2">
    <location>
        <position position="1"/>
    </location>
</feature>